<gene>
    <name evidence="1" type="ORF">CANTEDRAFT_93237</name>
</gene>
<accession>G3B3S9</accession>
<dbReference type="GeneID" id="18250266"/>
<dbReference type="HOGENOM" id="CLU_018775_0_0_1"/>
<dbReference type="EMBL" id="GL996521">
    <property type="protein sequence ID" value="EGV63722.1"/>
    <property type="molecule type" value="Genomic_DNA"/>
</dbReference>
<dbReference type="STRING" id="590646.G3B3S9"/>
<dbReference type="KEGG" id="cten:18250266"/>
<protein>
    <submittedName>
        <fullName evidence="1">Uncharacterized protein</fullName>
    </submittedName>
</protein>
<sequence>MKPRMSYHISVRRGALNTPLCASVVVFSRGISDKSKWYDSQYTNYFLDVKKLTHFFGHKPIFSSGPSMRTPVSMTFDVEPENSAVANEFVRLHREQQYEQLAEFVKSQVAYDKVIDQKVLTQTMDFGDLNMGGINVVPALHLQPLKREAHKQISCYHTILKAYEPYMLNDAMFQELFIRSSYHMGDVDSLTTLSEVYLHNPCLNEQTLNYILNGFAVNYEPEQAKLFLSEVTNMRKNLNVILLETVLMSLSKYGALFEIIINCVQTWILSRNTLPSARAMAVVLSQGYKYGTVNEVREIEQLIYRYGLNEDFRIREAKLKYQVCNRDKIAFKKQILAEDVDEVNDIIRMLRSSNKVAELTEFYHSMVDFFVRYTTSTTHIEHILKQMSIDGIQTDKDIYRSLMQKYLIHEKFLDLANFLESSNMSKNVPFELEHLQVIFETFVRSYPHYTEEFYYRFLRFVKMSSLSNVDKQSLISVTKIHSLQSQLKPFGLGSKGLNPHKYRSKDWEPMPWILKKGRPVSYPKQVQFRVEKGFGDLLKRGLKPDFHVIEETFRRSSLFFKTRILQLAQDIRMPTKNQNRLSVINLHFATKDELSAFFKYHSQTLNSNNKISFSRLLSNKGLHAEAVAILDSINTNEIPDSSLSVIFVYRIRALFQLRQPQEILQAMEEFPVHDVTISPYLLKQSVQLERKFVNCEDMSECVGRLRGFIGDCKVVLEKDRADLEIRLEQVLQYVDTWIKS</sequence>
<keyword evidence="2" id="KW-1185">Reference proteome</keyword>
<organism evidence="2">
    <name type="scientific">Candida tenuis (strain ATCC 10573 / BCRC 21748 / CBS 615 / JCM 9827 / NBRC 10315 / NRRL Y-1498 / VKM Y-70)</name>
    <name type="common">Yeast</name>
    <name type="synonym">Yamadazyma tenuis</name>
    <dbReference type="NCBI Taxonomy" id="590646"/>
    <lineage>
        <taxon>Eukaryota</taxon>
        <taxon>Fungi</taxon>
        <taxon>Dikarya</taxon>
        <taxon>Ascomycota</taxon>
        <taxon>Saccharomycotina</taxon>
        <taxon>Pichiomycetes</taxon>
        <taxon>Debaryomycetaceae</taxon>
        <taxon>Yamadazyma</taxon>
    </lineage>
</organism>
<name>G3B3S9_CANTC</name>
<dbReference type="OrthoDB" id="4015271at2759"/>
<evidence type="ECO:0000313" key="1">
    <source>
        <dbReference type="EMBL" id="EGV63722.1"/>
    </source>
</evidence>
<proteinExistence type="predicted"/>
<dbReference type="eggNOG" id="ENOG502RAAP">
    <property type="taxonomic scope" value="Eukaryota"/>
</dbReference>
<dbReference type="AlphaFoldDB" id="G3B3S9"/>
<evidence type="ECO:0000313" key="2">
    <source>
        <dbReference type="Proteomes" id="UP000000707"/>
    </source>
</evidence>
<reference evidence="1 2" key="1">
    <citation type="journal article" date="2011" name="Proc. Natl. Acad. Sci. U.S.A.">
        <title>Comparative genomics of xylose-fermenting fungi for enhanced biofuel production.</title>
        <authorList>
            <person name="Wohlbach D.J."/>
            <person name="Kuo A."/>
            <person name="Sato T.K."/>
            <person name="Potts K.M."/>
            <person name="Salamov A.A."/>
            <person name="LaButti K.M."/>
            <person name="Sun H."/>
            <person name="Clum A."/>
            <person name="Pangilinan J.L."/>
            <person name="Lindquist E.A."/>
            <person name="Lucas S."/>
            <person name="Lapidus A."/>
            <person name="Jin M."/>
            <person name="Gunawan C."/>
            <person name="Balan V."/>
            <person name="Dale B.E."/>
            <person name="Jeffries T.W."/>
            <person name="Zinkel R."/>
            <person name="Barry K.W."/>
            <person name="Grigoriev I.V."/>
            <person name="Gasch A.P."/>
        </authorList>
    </citation>
    <scope>NUCLEOTIDE SEQUENCE [LARGE SCALE GENOMIC DNA]</scope>
    <source>
        <strain evidence="2">ATCC 10573 / BCRC 21748 / CBS 615 / JCM 9827 / NBRC 10315 / NRRL Y-1498 / VKM Y-70</strain>
    </source>
</reference>
<dbReference type="Proteomes" id="UP000000707">
    <property type="component" value="Unassembled WGS sequence"/>
</dbReference>